<dbReference type="SMART" id="SM01018">
    <property type="entry name" value="B12-binding_2"/>
    <property type="match status" value="1"/>
</dbReference>
<comment type="caution">
    <text evidence="29">The sequence shown here is derived from an EMBL/GenBank/DDBJ whole genome shotgun (WGS) entry which is preliminary data.</text>
</comment>
<keyword evidence="10 20" id="KW-0846">Cobalamin</keyword>
<dbReference type="InterPro" id="IPR033706">
    <property type="entry name" value="Met_synthase_B12-bd"/>
</dbReference>
<evidence type="ECO:0000259" key="27">
    <source>
        <dbReference type="PROSITE" id="PS51332"/>
    </source>
</evidence>
<dbReference type="InterPro" id="IPR006158">
    <property type="entry name" value="Cobalamin-bd"/>
</dbReference>
<dbReference type="InterPro" id="IPR011822">
    <property type="entry name" value="MetH"/>
</dbReference>
<keyword evidence="13 20" id="KW-0479">Metal-binding</keyword>
<evidence type="ECO:0000256" key="3">
    <source>
        <dbReference type="ARBA" id="ARBA00001956"/>
    </source>
</evidence>
<dbReference type="Gene3D" id="3.20.20.20">
    <property type="entry name" value="Dihydropteroate synthase-like"/>
    <property type="match status" value="1"/>
</dbReference>
<dbReference type="SUPFAM" id="SSF52242">
    <property type="entry name" value="Cobalamin (vitamin B12)-binding domain"/>
    <property type="match status" value="1"/>
</dbReference>
<dbReference type="PROSITE" id="PS50974">
    <property type="entry name" value="ADOMET_ACTIVATION"/>
    <property type="match status" value="1"/>
</dbReference>
<organism evidence="29 30">
    <name type="scientific">Vibrio lentus</name>
    <dbReference type="NCBI Taxonomy" id="136468"/>
    <lineage>
        <taxon>Bacteria</taxon>
        <taxon>Pseudomonadati</taxon>
        <taxon>Pseudomonadota</taxon>
        <taxon>Gammaproteobacteria</taxon>
        <taxon>Vibrionales</taxon>
        <taxon>Vibrionaceae</taxon>
        <taxon>Vibrio</taxon>
    </lineage>
</organism>
<dbReference type="InterPro" id="IPR036589">
    <property type="entry name" value="HCY_dom_sf"/>
</dbReference>
<feature type="binding site" evidence="21 23">
    <location>
        <position position="311"/>
    </location>
    <ligand>
        <name>Zn(2+)</name>
        <dbReference type="ChEBI" id="CHEBI:29105"/>
    </ligand>
</feature>
<dbReference type="Gene3D" id="3.40.50.280">
    <property type="entry name" value="Cobalamin-binding domain"/>
    <property type="match status" value="1"/>
</dbReference>
<evidence type="ECO:0000259" key="28">
    <source>
        <dbReference type="PROSITE" id="PS51337"/>
    </source>
</evidence>
<dbReference type="GeneID" id="69650283"/>
<dbReference type="Gene3D" id="1.10.1240.10">
    <property type="entry name" value="Methionine synthase domain"/>
    <property type="match status" value="1"/>
</dbReference>
<dbReference type="SUPFAM" id="SSF47644">
    <property type="entry name" value="Methionine synthase domain"/>
    <property type="match status" value="1"/>
</dbReference>
<dbReference type="GO" id="GO:0031419">
    <property type="term" value="F:cobalamin binding"/>
    <property type="evidence" value="ECO:0007669"/>
    <property type="project" value="UniProtKB-UniRule"/>
</dbReference>
<dbReference type="FunFam" id="3.40.50.280:FF:000001">
    <property type="entry name" value="Methionine synthase"/>
    <property type="match status" value="1"/>
</dbReference>
<dbReference type="InterPro" id="IPR037010">
    <property type="entry name" value="VitB12-dep_Met_synth_activ_sf"/>
</dbReference>
<feature type="binding site" evidence="22">
    <location>
        <position position="861"/>
    </location>
    <ligand>
        <name>methylcob(III)alamin</name>
        <dbReference type="ChEBI" id="CHEBI:28115"/>
    </ligand>
</feature>
<name>A0AA44VN91_9VIBR</name>
<dbReference type="FunFam" id="1.10.1240.10:FF:000001">
    <property type="entry name" value="Methionine synthase"/>
    <property type="match status" value="1"/>
</dbReference>
<dbReference type="InterPro" id="IPR000489">
    <property type="entry name" value="Pterin-binding_dom"/>
</dbReference>
<evidence type="ECO:0000256" key="19">
    <source>
        <dbReference type="NCBIfam" id="TIGR02082"/>
    </source>
</evidence>
<dbReference type="InterPro" id="IPR011005">
    <property type="entry name" value="Dihydropteroate_synth-like_sf"/>
</dbReference>
<feature type="domain" description="Hcy-binding" evidence="24">
    <location>
        <begin position="6"/>
        <end position="326"/>
    </location>
</feature>
<keyword evidence="30" id="KW-1185">Reference proteome</keyword>
<dbReference type="Pfam" id="PF02607">
    <property type="entry name" value="B12-binding_2"/>
    <property type="match status" value="1"/>
</dbReference>
<evidence type="ECO:0000256" key="21">
    <source>
        <dbReference type="PIRSR" id="PIRSR000381-1"/>
    </source>
</evidence>
<dbReference type="Pfam" id="PF02574">
    <property type="entry name" value="S-methyl_trans"/>
    <property type="match status" value="1"/>
</dbReference>
<evidence type="ECO:0000313" key="29">
    <source>
        <dbReference type="EMBL" id="PME22360.1"/>
    </source>
</evidence>
<dbReference type="Pfam" id="PF02310">
    <property type="entry name" value="B12-binding"/>
    <property type="match status" value="1"/>
</dbReference>
<feature type="binding site" evidence="22">
    <location>
        <begin position="757"/>
        <end position="761"/>
    </location>
    <ligand>
        <name>methylcob(III)alamin</name>
        <dbReference type="ChEBI" id="CHEBI:28115"/>
    </ligand>
</feature>
<keyword evidence="12 20" id="KW-0949">S-adenosyl-L-methionine</keyword>
<evidence type="ECO:0000256" key="6">
    <source>
        <dbReference type="ARBA" id="ARBA00012032"/>
    </source>
</evidence>
<dbReference type="NCBIfam" id="NF007024">
    <property type="entry name" value="PRK09490.1"/>
    <property type="match status" value="1"/>
</dbReference>
<evidence type="ECO:0000256" key="20">
    <source>
        <dbReference type="PIRNR" id="PIRNR000381"/>
    </source>
</evidence>
<evidence type="ECO:0000256" key="4">
    <source>
        <dbReference type="ARBA" id="ARBA00005178"/>
    </source>
</evidence>
<feature type="binding site" evidence="22">
    <location>
        <position position="948"/>
    </location>
    <ligand>
        <name>S-adenosyl-L-methionine</name>
        <dbReference type="ChEBI" id="CHEBI:59789"/>
    </ligand>
</feature>
<dbReference type="Proteomes" id="UP000239763">
    <property type="component" value="Unassembled WGS sequence"/>
</dbReference>
<evidence type="ECO:0000259" key="25">
    <source>
        <dbReference type="PROSITE" id="PS50972"/>
    </source>
</evidence>
<dbReference type="Pfam" id="PF02965">
    <property type="entry name" value="Met_synt_B12"/>
    <property type="match status" value="1"/>
</dbReference>
<dbReference type="GO" id="GO:0046653">
    <property type="term" value="P:tetrahydrofolate metabolic process"/>
    <property type="evidence" value="ECO:0007669"/>
    <property type="project" value="TreeGrafter"/>
</dbReference>
<dbReference type="GO" id="GO:0050667">
    <property type="term" value="P:homocysteine metabolic process"/>
    <property type="evidence" value="ECO:0007669"/>
    <property type="project" value="TreeGrafter"/>
</dbReference>
<keyword evidence="9 20" id="KW-0028">Amino-acid biosynthesis</keyword>
<dbReference type="InterPro" id="IPR003726">
    <property type="entry name" value="HCY_dom"/>
</dbReference>
<gene>
    <name evidence="29" type="ORF">BCV38_13995</name>
</gene>
<dbReference type="InterPro" id="IPR050554">
    <property type="entry name" value="Met_Synthase/Corrinoid"/>
</dbReference>
<feature type="domain" description="B12-binding N-terminal" evidence="28">
    <location>
        <begin position="651"/>
        <end position="745"/>
    </location>
</feature>
<dbReference type="CDD" id="cd02069">
    <property type="entry name" value="methionine_synthase_B12_BD"/>
    <property type="match status" value="1"/>
</dbReference>
<keyword evidence="15 20" id="KW-0862">Zinc</keyword>
<keyword evidence="8 20" id="KW-0489">Methyltransferase</keyword>
<keyword evidence="14" id="KW-0677">Repeat</keyword>
<evidence type="ECO:0000256" key="9">
    <source>
        <dbReference type="ARBA" id="ARBA00022605"/>
    </source>
</evidence>
<feature type="domain" description="AdoMet activation" evidence="26">
    <location>
        <begin position="898"/>
        <end position="1225"/>
    </location>
</feature>
<dbReference type="GO" id="GO:0005829">
    <property type="term" value="C:cytosol"/>
    <property type="evidence" value="ECO:0007669"/>
    <property type="project" value="TreeGrafter"/>
</dbReference>
<evidence type="ECO:0000256" key="22">
    <source>
        <dbReference type="PIRSR" id="PIRSR000381-2"/>
    </source>
</evidence>
<keyword evidence="17 20" id="KW-0170">Cobalt</keyword>
<dbReference type="SUPFAM" id="SSF51717">
    <property type="entry name" value="Dihydropteroate synthetase-like"/>
    <property type="match status" value="1"/>
</dbReference>
<keyword evidence="16 20" id="KW-0486">Methionine biosynthesis</keyword>
<protein>
    <recommendedName>
        <fullName evidence="7 19">Methionine synthase</fullName>
        <ecNumber evidence="6 19">2.1.1.13</ecNumber>
    </recommendedName>
    <alternativeName>
        <fullName evidence="20">5-methyltetrahydrofolate--homocysteine methyltransferase</fullName>
    </alternativeName>
</protein>
<feature type="binding site" evidence="22">
    <location>
        <position position="695"/>
    </location>
    <ligand>
        <name>methylcob(III)alamin</name>
        <dbReference type="ChEBI" id="CHEBI:28115"/>
    </ligand>
</feature>
<dbReference type="Gene3D" id="3.10.196.10">
    <property type="entry name" value="Vitamin B12-dependent methionine synthase, activation domain"/>
    <property type="match status" value="1"/>
</dbReference>
<dbReference type="EMBL" id="MCSB01000052">
    <property type="protein sequence ID" value="PME22360.1"/>
    <property type="molecule type" value="Genomic_DNA"/>
</dbReference>
<sequence>MGSNVRQKIEVLLKQRILLIDGGMGTMIQDYKLEEQDYRGERFADWHSDLKGNNDLLVLTQPKLIKGIHTEYLEAGADILETNTFNATTIAMADYDMESLSEEINYAAAKLAREAADEWTAKTPEKPRFVAGVLGPTNRTCSLSPDVNDPGYRNVSFDELVVAYSESTRALIKGGSDLILIETIFDTLNAKACSFAVESVFEEMGITLPVMISGTITDASGRTLSGQTTEAFYNALRHVKPISFGLNCALGPDELREYVGEMSRISECHVSAHPNAGLPNAFGEYDLSPEDMAEHVKEWAESGFLNLIGGCCGTTPEHIRQMAQAVESVTPRQLPDLPVSCRLSGLEPLTISKESLFVNVGERTNVTGSARFKRLIKEELYDEALSVAREQVENGAQIIDINMDEGMLDAEACMVKFLNLCASEPEISKVPVMVDSSKWEVIEAGLKCIQGKGIVNSISLKEGKEKFVEQAKLVRRYGAAVIVMAFDEVGQADTRERKVEICTNAYNILVDEVGFPPEDIIFDPNIFAVATGIDEHNNYAVDFIEAVGDIKRDLPHAMISGGVSNVSFSFRGNNYVREAIHAVFLYHCFKNGMDMGIVNAGQLEIYDNVPEDLREAVEDVVLNRRDDSTERLLDIATEYLERAVGKVEDKSALEWRTWPVEKRLEHSLVKGITDFIVEDTEEARVNASRPIEVIEGPLMDGMNVVGDLFGEGKMFLPQVVKSARVMKQAVAHLEPFINATKDVGATNGKILLATVKGDVHDIGKNIVGVVLQCNNYEIIDLGVMVSCEKILKVAKEENVDIIGLSGLITPSLDEMVHVAKEMERQGFKLPLLIGGATTSKAHTAVKIEQNYSEPVVYVNNASRAVGVCTSLLSNELKPAFVEKLDIDYDRVRDQHNRKKPRTKPVTLERARANKVAIDWRAYTPPAPAKPGIHIFNDFDVATLRQYIDWTPFFMTWSLVGKYPAILDHEEVGEEAKRLFKDANDLLDRVQKEKLLEARGMCAMFPANSVGDDIEVYTDESRTEVLKVLHNLRQQTEKPKGFNYCLSDYIAPKDSGKADWIGGFAVTGGIGERELADEYKAKGDDYNAIMIQAVADRLAEAFAEYLHKEVRKDIWGYSPDENLSNDDLIREKYQGIRPAPGYPACPEHTEKGTLWELMDVEKAIDMSLTTSYAMWPGASVSGMYFSHPDARYFAIAQIQQDQVDSYADRKGWDMLEAEKWLGPNIN</sequence>
<dbReference type="FunFam" id="3.20.20.20:FF:000002">
    <property type="entry name" value="Methionine synthase"/>
    <property type="match status" value="1"/>
</dbReference>
<feature type="binding site" description="axial binding residue" evidence="21">
    <location>
        <position position="760"/>
    </location>
    <ligand>
        <name>methylcob(III)alamin</name>
        <dbReference type="ChEBI" id="CHEBI:28115"/>
    </ligand>
    <ligandPart>
        <name>Co</name>
        <dbReference type="ChEBI" id="CHEBI:27638"/>
    </ligandPart>
</feature>
<comment type="catalytic activity">
    <reaction evidence="1 20">
        <text>(6S)-5-methyl-5,6,7,8-tetrahydrofolate + L-homocysteine = (6S)-5,6,7,8-tetrahydrofolate + L-methionine</text>
        <dbReference type="Rhea" id="RHEA:11172"/>
        <dbReference type="ChEBI" id="CHEBI:18608"/>
        <dbReference type="ChEBI" id="CHEBI:57453"/>
        <dbReference type="ChEBI" id="CHEBI:57844"/>
        <dbReference type="ChEBI" id="CHEBI:58199"/>
        <dbReference type="EC" id="2.1.1.13"/>
    </reaction>
</comment>
<evidence type="ECO:0000256" key="2">
    <source>
        <dbReference type="ARBA" id="ARBA00001947"/>
    </source>
</evidence>
<dbReference type="InterPro" id="IPR004223">
    <property type="entry name" value="VitB12-dep_Met_synth_activ_dom"/>
</dbReference>
<evidence type="ECO:0000256" key="7">
    <source>
        <dbReference type="ARBA" id="ARBA00013998"/>
    </source>
</evidence>
<dbReference type="PANTHER" id="PTHR45833:SF1">
    <property type="entry name" value="METHIONINE SYNTHASE"/>
    <property type="match status" value="1"/>
</dbReference>
<dbReference type="Pfam" id="PF00809">
    <property type="entry name" value="Pterin_bind"/>
    <property type="match status" value="1"/>
</dbReference>
<comment type="domain">
    <text evidence="20">Modular enzyme with four functionally distinct domains. The isolated Hcy-binding domain catalyzes methyl transfer from free methylcobalamin to homocysteine. The Hcy-binding domain in association with the pterin-binding domain catalyzes the methylation of cob(I)alamin by methyltetrahydrofolate and the methylation of homocysteine. The B12-binding domain binds the cofactor. The AdoMet activation domain binds S-adenosyl-L-methionine. Under aerobic conditions cob(I)alamin can be converted to inactive cob(II)alamin. Reductive methylation by S-adenosyl-L-methionine and flavodoxin regenerates methylcobalamin.</text>
</comment>
<evidence type="ECO:0000256" key="18">
    <source>
        <dbReference type="ARBA" id="ARBA00025552"/>
    </source>
</evidence>
<feature type="binding site" evidence="22">
    <location>
        <position position="1136"/>
    </location>
    <ligand>
        <name>S-adenosyl-L-methionine</name>
        <dbReference type="ChEBI" id="CHEBI:59789"/>
    </ligand>
</feature>
<feature type="binding site" evidence="21 23">
    <location>
        <position position="248"/>
    </location>
    <ligand>
        <name>Zn(2+)</name>
        <dbReference type="ChEBI" id="CHEBI:29105"/>
    </ligand>
</feature>
<evidence type="ECO:0000256" key="10">
    <source>
        <dbReference type="ARBA" id="ARBA00022628"/>
    </source>
</evidence>
<evidence type="ECO:0000256" key="1">
    <source>
        <dbReference type="ARBA" id="ARBA00001700"/>
    </source>
</evidence>
<dbReference type="GO" id="GO:0032259">
    <property type="term" value="P:methylation"/>
    <property type="evidence" value="ECO:0007669"/>
    <property type="project" value="UniProtKB-KW"/>
</dbReference>
<accession>A0AA44VN91</accession>
<feature type="domain" description="B12-binding" evidence="27">
    <location>
        <begin position="747"/>
        <end position="882"/>
    </location>
</feature>
<feature type="domain" description="Pterin-binding" evidence="25">
    <location>
        <begin position="357"/>
        <end position="618"/>
    </location>
</feature>
<dbReference type="PROSITE" id="PS50972">
    <property type="entry name" value="PTERIN_BINDING"/>
    <property type="match status" value="1"/>
</dbReference>
<evidence type="ECO:0000256" key="16">
    <source>
        <dbReference type="ARBA" id="ARBA00023167"/>
    </source>
</evidence>
<evidence type="ECO:0000256" key="5">
    <source>
        <dbReference type="ARBA" id="ARBA00010398"/>
    </source>
</evidence>
<proteinExistence type="inferred from homology"/>
<evidence type="ECO:0000313" key="30">
    <source>
        <dbReference type="Proteomes" id="UP000239763"/>
    </source>
</evidence>
<dbReference type="SUPFAM" id="SSF82282">
    <property type="entry name" value="Homocysteine S-methyltransferase"/>
    <property type="match status" value="1"/>
</dbReference>
<comment type="function">
    <text evidence="18 20">Catalyzes the transfer of a methyl group from methyl-cobalamin to homocysteine, yielding enzyme-bound cob(I)alamin and methionine. Subsequently, remethylates the cofactor using methyltetrahydrofolate.</text>
</comment>
<dbReference type="FunFam" id="3.20.20.330:FF:000001">
    <property type="entry name" value="Methionine synthase"/>
    <property type="match status" value="1"/>
</dbReference>
<dbReference type="PANTHER" id="PTHR45833">
    <property type="entry name" value="METHIONINE SYNTHASE"/>
    <property type="match status" value="1"/>
</dbReference>
<evidence type="ECO:0000256" key="23">
    <source>
        <dbReference type="PROSITE-ProRule" id="PRU00333"/>
    </source>
</evidence>
<evidence type="ECO:0000256" key="11">
    <source>
        <dbReference type="ARBA" id="ARBA00022679"/>
    </source>
</evidence>
<dbReference type="PIRSF" id="PIRSF000381">
    <property type="entry name" value="MetH"/>
    <property type="match status" value="1"/>
</dbReference>
<comment type="cofactor">
    <cofactor evidence="3 20 21">
        <name>methylcob(III)alamin</name>
        <dbReference type="ChEBI" id="CHEBI:28115"/>
    </cofactor>
</comment>
<feature type="binding site" evidence="22">
    <location>
        <begin position="1191"/>
        <end position="1192"/>
    </location>
    <ligand>
        <name>S-adenosyl-L-methionine</name>
        <dbReference type="ChEBI" id="CHEBI:59789"/>
    </ligand>
</feature>
<dbReference type="InterPro" id="IPR003759">
    <property type="entry name" value="Cbl-bd_cap"/>
</dbReference>
<keyword evidence="11 20" id="KW-0808">Transferase</keyword>
<reference evidence="29 30" key="1">
    <citation type="journal article" date="2018" name="Nature">
        <title>A major lineage of non-tailed dsDNA viruses as unrecognized killers of marine bacteria.</title>
        <authorList>
            <person name="Kauffman K.M."/>
            <person name="Hussain F.A."/>
            <person name="Yang J."/>
            <person name="Arevalo P."/>
            <person name="Brown J.M."/>
            <person name="Chang W.K."/>
            <person name="VanInsberghe D."/>
            <person name="Elsherbini J."/>
            <person name="Sharma R.S."/>
            <person name="Cutler M.B."/>
            <person name="Kelly L."/>
            <person name="Polz M.F."/>
        </authorList>
    </citation>
    <scope>NUCLEOTIDE SEQUENCE [LARGE SCALE GENOMIC DNA]</scope>
    <source>
        <strain evidence="29 30">10N.286.55.E1</strain>
    </source>
</reference>
<evidence type="ECO:0000256" key="12">
    <source>
        <dbReference type="ARBA" id="ARBA00022691"/>
    </source>
</evidence>
<dbReference type="AlphaFoldDB" id="A0AA44VN91"/>
<feature type="binding site" evidence="22">
    <location>
        <position position="809"/>
    </location>
    <ligand>
        <name>methylcob(III)alamin</name>
        <dbReference type="ChEBI" id="CHEBI:28115"/>
    </ligand>
</feature>
<evidence type="ECO:0000259" key="26">
    <source>
        <dbReference type="PROSITE" id="PS50974"/>
    </source>
</evidence>
<dbReference type="RefSeq" id="WP_102298457.1">
    <property type="nucleotide sequence ID" value="NZ_JAAHTI010000001.1"/>
</dbReference>
<comment type="pathway">
    <text evidence="4 20">Amino-acid biosynthesis; L-methionine biosynthesis via de novo pathway; L-methionine from L-homocysteine (MetH route): step 1/1.</text>
</comment>
<comment type="similarity">
    <text evidence="5">Belongs to the vitamin-B12 dependent methionine synthase family.</text>
</comment>
<dbReference type="Gene3D" id="1.10.288.10">
    <property type="entry name" value="Cobalamin-dependent Methionine Synthase, domain 2"/>
    <property type="match status" value="1"/>
</dbReference>
<dbReference type="EC" id="2.1.1.13" evidence="6 19"/>
<evidence type="ECO:0000256" key="14">
    <source>
        <dbReference type="ARBA" id="ARBA00022737"/>
    </source>
</evidence>
<dbReference type="CDD" id="cd00740">
    <property type="entry name" value="MeTr"/>
    <property type="match status" value="1"/>
</dbReference>
<dbReference type="PROSITE" id="PS50970">
    <property type="entry name" value="HCY"/>
    <property type="match status" value="1"/>
</dbReference>
<evidence type="ECO:0000256" key="17">
    <source>
        <dbReference type="ARBA" id="ARBA00023285"/>
    </source>
</evidence>
<dbReference type="InterPro" id="IPR036724">
    <property type="entry name" value="Cobalamin-bd_sf"/>
</dbReference>
<dbReference type="InterPro" id="IPR036594">
    <property type="entry name" value="Meth_synthase_dom"/>
</dbReference>
<dbReference type="PROSITE" id="PS51337">
    <property type="entry name" value="B12_BINDING_NTER"/>
    <property type="match status" value="1"/>
</dbReference>
<dbReference type="PROSITE" id="PS51332">
    <property type="entry name" value="B12_BINDING"/>
    <property type="match status" value="1"/>
</dbReference>
<dbReference type="SUPFAM" id="SSF56507">
    <property type="entry name" value="Methionine synthase activation domain-like"/>
    <property type="match status" value="1"/>
</dbReference>
<feature type="binding site" evidence="21 23">
    <location>
        <position position="312"/>
    </location>
    <ligand>
        <name>Zn(2+)</name>
        <dbReference type="ChEBI" id="CHEBI:29105"/>
    </ligand>
</feature>
<evidence type="ECO:0000256" key="15">
    <source>
        <dbReference type="ARBA" id="ARBA00022833"/>
    </source>
</evidence>
<dbReference type="NCBIfam" id="TIGR02082">
    <property type="entry name" value="metH"/>
    <property type="match status" value="1"/>
</dbReference>
<feature type="binding site" evidence="22">
    <location>
        <position position="805"/>
    </location>
    <ligand>
        <name>methylcob(III)alamin</name>
        <dbReference type="ChEBI" id="CHEBI:28115"/>
    </ligand>
</feature>
<evidence type="ECO:0000256" key="13">
    <source>
        <dbReference type="ARBA" id="ARBA00022723"/>
    </source>
</evidence>
<dbReference type="GO" id="GO:0008705">
    <property type="term" value="F:methionine synthase activity"/>
    <property type="evidence" value="ECO:0007669"/>
    <property type="project" value="UniProtKB-UniRule"/>
</dbReference>
<evidence type="ECO:0000256" key="8">
    <source>
        <dbReference type="ARBA" id="ARBA00022603"/>
    </source>
</evidence>
<dbReference type="Gene3D" id="3.20.20.330">
    <property type="entry name" value="Homocysteine-binding-like domain"/>
    <property type="match status" value="1"/>
</dbReference>
<dbReference type="GO" id="GO:0008270">
    <property type="term" value="F:zinc ion binding"/>
    <property type="evidence" value="ECO:0007669"/>
    <property type="project" value="UniProtKB-UniRule"/>
</dbReference>
<evidence type="ECO:0000259" key="24">
    <source>
        <dbReference type="PROSITE" id="PS50970"/>
    </source>
</evidence>
<comment type="cofactor">
    <cofactor evidence="2 20 23">
        <name>Zn(2+)</name>
        <dbReference type="ChEBI" id="CHEBI:29105"/>
    </cofactor>
</comment>